<organism evidence="2 3">
    <name type="scientific">Agrococcus baldri</name>
    <dbReference type="NCBI Taxonomy" id="153730"/>
    <lineage>
        <taxon>Bacteria</taxon>
        <taxon>Bacillati</taxon>
        <taxon>Actinomycetota</taxon>
        <taxon>Actinomycetes</taxon>
        <taxon>Micrococcales</taxon>
        <taxon>Microbacteriaceae</taxon>
        <taxon>Agrococcus</taxon>
    </lineage>
</organism>
<dbReference type="EMBL" id="BJUU01000028">
    <property type="protein sequence ID" value="GEK81478.1"/>
    <property type="molecule type" value="Genomic_DNA"/>
</dbReference>
<comment type="caution">
    <text evidence="2">The sequence shown here is derived from an EMBL/GenBank/DDBJ whole genome shotgun (WGS) entry which is preliminary data.</text>
</comment>
<proteinExistence type="predicted"/>
<keyword evidence="3" id="KW-1185">Reference proteome</keyword>
<dbReference type="Gene3D" id="1.10.287.1060">
    <property type="entry name" value="ESAT-6-like"/>
    <property type="match status" value="1"/>
</dbReference>
<accession>A0AA87UT31</accession>
<dbReference type="RefSeq" id="WP_146797120.1">
    <property type="nucleotide sequence ID" value="NZ_BJUU01000028.1"/>
</dbReference>
<feature type="region of interest" description="Disordered" evidence="1">
    <location>
        <begin position="1"/>
        <end position="27"/>
    </location>
</feature>
<evidence type="ECO:0000256" key="1">
    <source>
        <dbReference type="SAM" id="MobiDB-lite"/>
    </source>
</evidence>
<gene>
    <name evidence="2" type="ORF">ABA31_28290</name>
</gene>
<protein>
    <recommendedName>
        <fullName evidence="4">Pore-forming ESAT-6 family protein</fullName>
    </recommendedName>
</protein>
<dbReference type="AlphaFoldDB" id="A0AA87UT31"/>
<dbReference type="Proteomes" id="UP000321749">
    <property type="component" value="Unassembled WGS sequence"/>
</dbReference>
<name>A0AA87UT31_9MICO</name>
<evidence type="ECO:0000313" key="3">
    <source>
        <dbReference type="Proteomes" id="UP000321749"/>
    </source>
</evidence>
<reference evidence="2 3" key="1">
    <citation type="submission" date="2019-07" db="EMBL/GenBank/DDBJ databases">
        <title>Whole genome shotgun sequence of Agrococcus baldri NBRC 103055.</title>
        <authorList>
            <person name="Hosoyama A."/>
            <person name="Uohara A."/>
            <person name="Ohji S."/>
            <person name="Ichikawa N."/>
        </authorList>
    </citation>
    <scope>NUCLEOTIDE SEQUENCE [LARGE SCALE GENOMIC DNA]</scope>
    <source>
        <strain evidence="2 3">NBRC 103055</strain>
    </source>
</reference>
<evidence type="ECO:0008006" key="4">
    <source>
        <dbReference type="Google" id="ProtNLM"/>
    </source>
</evidence>
<evidence type="ECO:0000313" key="2">
    <source>
        <dbReference type="EMBL" id="GEK81478.1"/>
    </source>
</evidence>
<sequence>MIGEGQYENKQDKNDYSVGASQSTQDNFERVAGQLESALDRRDKDVKAAMAEYQADGVSDEYAAMEQQWNTAGAAVRTVIKSIRSSLAENDDVALATLKKAKSFVPGA</sequence>